<name>A0A6M6JNK8_9PSEU</name>
<accession>A0A6M6JNK8</accession>
<sequence length="125" mass="13184">MNTLEAVLVFGGIPLAIVGVIVAAVFVAAPRRASQRPEPPVGIIAEQAACNVRNTDEGREIHDSSDESSQAASRVCWTVRCAECGIKYSEGSDAVHFTGPVHGISVTAAHGWRLVGARMRCPKCA</sequence>
<keyword evidence="1" id="KW-0812">Transmembrane</keyword>
<dbReference type="EMBL" id="CP053564">
    <property type="protein sequence ID" value="QJY47891.1"/>
    <property type="molecule type" value="Genomic_DNA"/>
</dbReference>
<proteinExistence type="predicted"/>
<dbReference type="Proteomes" id="UP000505377">
    <property type="component" value="Chromosome"/>
</dbReference>
<keyword evidence="3" id="KW-1185">Reference proteome</keyword>
<dbReference type="KEGG" id="pbro:HOP40_20535"/>
<keyword evidence="1" id="KW-0472">Membrane</keyword>
<gene>
    <name evidence="2" type="ORF">HOP40_20535</name>
</gene>
<protein>
    <submittedName>
        <fullName evidence="2">Uncharacterized protein</fullName>
    </submittedName>
</protein>
<evidence type="ECO:0000256" key="1">
    <source>
        <dbReference type="SAM" id="Phobius"/>
    </source>
</evidence>
<reference evidence="2 3" key="1">
    <citation type="submission" date="2020-05" db="EMBL/GenBank/DDBJ databases">
        <authorList>
            <person name="Mo P."/>
        </authorList>
    </citation>
    <scope>NUCLEOTIDE SEQUENCE [LARGE SCALE GENOMIC DNA]</scope>
    <source>
        <strain evidence="2 3">Gen01</strain>
    </source>
</reference>
<evidence type="ECO:0000313" key="3">
    <source>
        <dbReference type="Proteomes" id="UP000505377"/>
    </source>
</evidence>
<dbReference type="AlphaFoldDB" id="A0A6M6JNK8"/>
<organism evidence="2 3">
    <name type="scientific">Pseudonocardia broussonetiae</name>
    <dbReference type="NCBI Taxonomy" id="2736640"/>
    <lineage>
        <taxon>Bacteria</taxon>
        <taxon>Bacillati</taxon>
        <taxon>Actinomycetota</taxon>
        <taxon>Actinomycetes</taxon>
        <taxon>Pseudonocardiales</taxon>
        <taxon>Pseudonocardiaceae</taxon>
        <taxon>Pseudonocardia</taxon>
    </lineage>
</organism>
<feature type="transmembrane region" description="Helical" evidence="1">
    <location>
        <begin position="6"/>
        <end position="29"/>
    </location>
</feature>
<dbReference type="RefSeq" id="WP_172160998.1">
    <property type="nucleotide sequence ID" value="NZ_CP053564.1"/>
</dbReference>
<evidence type="ECO:0000313" key="2">
    <source>
        <dbReference type="EMBL" id="QJY47891.1"/>
    </source>
</evidence>
<keyword evidence="1" id="KW-1133">Transmembrane helix</keyword>